<dbReference type="AlphaFoldDB" id="A0A3Q3QRV9"/>
<accession>A0A3Q3QRV9</accession>
<evidence type="ECO:0000313" key="2">
    <source>
        <dbReference type="Ensembl" id="ENSMALP00000018681.1"/>
    </source>
</evidence>
<evidence type="ECO:0000313" key="3">
    <source>
        <dbReference type="Proteomes" id="UP000261600"/>
    </source>
</evidence>
<feature type="region of interest" description="Disordered" evidence="1">
    <location>
        <begin position="26"/>
        <end position="46"/>
    </location>
</feature>
<reference evidence="2" key="1">
    <citation type="submission" date="2025-08" db="UniProtKB">
        <authorList>
            <consortium name="Ensembl"/>
        </authorList>
    </citation>
    <scope>IDENTIFICATION</scope>
</reference>
<keyword evidence="3" id="KW-1185">Reference proteome</keyword>
<name>A0A3Q3QRV9_MONAL</name>
<reference evidence="2" key="2">
    <citation type="submission" date="2025-09" db="UniProtKB">
        <authorList>
            <consortium name="Ensembl"/>
        </authorList>
    </citation>
    <scope>IDENTIFICATION</scope>
</reference>
<protein>
    <submittedName>
        <fullName evidence="2">Uncharacterized protein</fullName>
    </submittedName>
</protein>
<sequence>ITHVVQIRPIQTWFNTTSLTATKVLAPSNDTQPDHPPLSQSGLPIVGSLDYPDAPPTTPLLPEHWANICSKNRPQGMHKHRRQQCGEHCLHLFFIDNKPCFFLHY</sequence>
<organism evidence="2 3">
    <name type="scientific">Monopterus albus</name>
    <name type="common">Swamp eel</name>
    <dbReference type="NCBI Taxonomy" id="43700"/>
    <lineage>
        <taxon>Eukaryota</taxon>
        <taxon>Metazoa</taxon>
        <taxon>Chordata</taxon>
        <taxon>Craniata</taxon>
        <taxon>Vertebrata</taxon>
        <taxon>Euteleostomi</taxon>
        <taxon>Actinopterygii</taxon>
        <taxon>Neopterygii</taxon>
        <taxon>Teleostei</taxon>
        <taxon>Neoteleostei</taxon>
        <taxon>Acanthomorphata</taxon>
        <taxon>Anabantaria</taxon>
        <taxon>Synbranchiformes</taxon>
        <taxon>Synbranchidae</taxon>
        <taxon>Monopterus</taxon>
    </lineage>
</organism>
<dbReference type="Ensembl" id="ENSMALT00000019044.1">
    <property type="protein sequence ID" value="ENSMALP00000018681.1"/>
    <property type="gene ID" value="ENSMALG00000013039.1"/>
</dbReference>
<proteinExistence type="predicted"/>
<dbReference type="Proteomes" id="UP000261600">
    <property type="component" value="Unplaced"/>
</dbReference>
<evidence type="ECO:0000256" key="1">
    <source>
        <dbReference type="SAM" id="MobiDB-lite"/>
    </source>
</evidence>